<gene>
    <name evidence="2" type="ORF">GCM10009817_14940</name>
</gene>
<accession>A0ABP5D899</accession>
<dbReference type="RefSeq" id="WP_344060041.1">
    <property type="nucleotide sequence ID" value="NZ_BAAAPU010000006.1"/>
</dbReference>
<keyword evidence="3" id="KW-1185">Reference proteome</keyword>
<organism evidence="2 3">
    <name type="scientific">Terrabacter lapilli</name>
    <dbReference type="NCBI Taxonomy" id="436231"/>
    <lineage>
        <taxon>Bacteria</taxon>
        <taxon>Bacillati</taxon>
        <taxon>Actinomycetota</taxon>
        <taxon>Actinomycetes</taxon>
        <taxon>Micrococcales</taxon>
        <taxon>Intrasporangiaceae</taxon>
        <taxon>Terrabacter</taxon>
    </lineage>
</organism>
<dbReference type="EMBL" id="BAAAPU010000006">
    <property type="protein sequence ID" value="GAA1975769.1"/>
    <property type="molecule type" value="Genomic_DNA"/>
</dbReference>
<proteinExistence type="predicted"/>
<dbReference type="InterPro" id="IPR024344">
    <property type="entry name" value="MDMPI_metal-binding"/>
</dbReference>
<reference evidence="3" key="1">
    <citation type="journal article" date="2019" name="Int. J. Syst. Evol. Microbiol.">
        <title>The Global Catalogue of Microorganisms (GCM) 10K type strain sequencing project: providing services to taxonomists for standard genome sequencing and annotation.</title>
        <authorList>
            <consortium name="The Broad Institute Genomics Platform"/>
            <consortium name="The Broad Institute Genome Sequencing Center for Infectious Disease"/>
            <person name="Wu L."/>
            <person name="Ma J."/>
        </authorList>
    </citation>
    <scope>NUCLEOTIDE SEQUENCE [LARGE SCALE GENOMIC DNA]</scope>
    <source>
        <strain evidence="3">JCM 15628</strain>
    </source>
</reference>
<sequence>MEQLSFAHEPAVRLLCRQVGEFVDAARSSDDLELLGPSRCHGWSRLDVVVHVRTGLQEMALGTLAHTGEQPDHDAASYWADHPDDRDDDPVPHILWLRRTAGAYSRPAAAVAHLQDAAEAAVRAVRAMPERTVQFQGKHLRSGDFLATWVVELAVHQLDLDLGEQGSSGLEWSRLTLEAVAEARLPAGLDDRTAVLVGIGREPCPPACGLPPQFPVSL</sequence>
<name>A0ABP5D899_9MICO</name>
<dbReference type="SUPFAM" id="SSF109854">
    <property type="entry name" value="DinB/YfiT-like putative metalloenzymes"/>
    <property type="match status" value="1"/>
</dbReference>
<evidence type="ECO:0000259" key="1">
    <source>
        <dbReference type="Pfam" id="PF11716"/>
    </source>
</evidence>
<comment type="caution">
    <text evidence="2">The sequence shown here is derived from an EMBL/GenBank/DDBJ whole genome shotgun (WGS) entry which is preliminary data.</text>
</comment>
<feature type="domain" description="Mycothiol-dependent maleylpyruvate isomerase metal-binding" evidence="1">
    <location>
        <begin position="21"/>
        <end position="160"/>
    </location>
</feature>
<dbReference type="Pfam" id="PF11716">
    <property type="entry name" value="MDMPI_N"/>
    <property type="match status" value="1"/>
</dbReference>
<evidence type="ECO:0000313" key="3">
    <source>
        <dbReference type="Proteomes" id="UP001500013"/>
    </source>
</evidence>
<dbReference type="InterPro" id="IPR034660">
    <property type="entry name" value="DinB/YfiT-like"/>
</dbReference>
<dbReference type="Gene3D" id="1.20.120.450">
    <property type="entry name" value="dinb family like domain"/>
    <property type="match status" value="1"/>
</dbReference>
<protein>
    <recommendedName>
        <fullName evidence="1">Mycothiol-dependent maleylpyruvate isomerase metal-binding domain-containing protein</fullName>
    </recommendedName>
</protein>
<dbReference type="Proteomes" id="UP001500013">
    <property type="component" value="Unassembled WGS sequence"/>
</dbReference>
<evidence type="ECO:0000313" key="2">
    <source>
        <dbReference type="EMBL" id="GAA1975769.1"/>
    </source>
</evidence>